<dbReference type="AlphaFoldDB" id="A0A2H0KTG2"/>
<feature type="domain" description="Transposase IS110-like N-terminal" evidence="2">
    <location>
        <begin position="7"/>
        <end position="147"/>
    </location>
</feature>
<name>A0A2H0KTG2_9BACT</name>
<evidence type="ECO:0000313" key="4">
    <source>
        <dbReference type="EMBL" id="PIQ74714.1"/>
    </source>
</evidence>
<dbReference type="InterPro" id="IPR002525">
    <property type="entry name" value="Transp_IS110-like_N"/>
</dbReference>
<dbReference type="PANTHER" id="PTHR33055:SF15">
    <property type="entry name" value="TRANSPOSASE-RELATED"/>
    <property type="match status" value="1"/>
</dbReference>
<gene>
    <name evidence="4" type="ORF">COV85_00580</name>
</gene>
<dbReference type="GO" id="GO:0004803">
    <property type="term" value="F:transposase activity"/>
    <property type="evidence" value="ECO:0007669"/>
    <property type="project" value="InterPro"/>
</dbReference>
<sequence length="364" mass="41041">MNNQIYIGMDLHKNTSSFSVKDKEGKVIDECKLPTEPSAIKGYLKRFPDSSLAVEPVSQWYFYGDLIQGLGIDVHLANPLKVKAIASARVKTDKIDAGVLCDLLRSNLLPEAYFASPDARYWKEMVRYRSSLIRLRTQIKNKIHSILFRNGLRHPFTNLFGVGGRKWLESLDLAEHFAFNLKQYLGLIDAFSQLIKEADERIEKVVGDNQPAKLLTSIPGISYISALTIMAEIGTIERFASAKKLQGYAGLVPSTYASGDRVVHGRLTKQGSRWLRWTMIEIAQRQLLCKRKPGFGWYYQRIKQRRGSGAAAAATARKLLAVVWRMLKDNRPFEIVPPAPRSKTSLLRGKSGAKDAHRKNIVSH</sequence>
<dbReference type="NCBIfam" id="NF033542">
    <property type="entry name" value="transpos_IS110"/>
    <property type="match status" value="1"/>
</dbReference>
<feature type="domain" description="Transposase IS116/IS110/IS902 C-terminal" evidence="3">
    <location>
        <begin position="213"/>
        <end position="299"/>
    </location>
</feature>
<dbReference type="InterPro" id="IPR047650">
    <property type="entry name" value="Transpos_IS110"/>
</dbReference>
<proteinExistence type="predicted"/>
<dbReference type="GO" id="GO:0006313">
    <property type="term" value="P:DNA transposition"/>
    <property type="evidence" value="ECO:0007669"/>
    <property type="project" value="InterPro"/>
</dbReference>
<reference evidence="4 5" key="1">
    <citation type="submission" date="2017-09" db="EMBL/GenBank/DDBJ databases">
        <title>Depth-based differentiation of microbial function through sediment-hosted aquifers and enrichment of novel symbionts in the deep terrestrial subsurface.</title>
        <authorList>
            <person name="Probst A.J."/>
            <person name="Ladd B."/>
            <person name="Jarett J.K."/>
            <person name="Geller-Mcgrath D.E."/>
            <person name="Sieber C.M."/>
            <person name="Emerson J.B."/>
            <person name="Anantharaman K."/>
            <person name="Thomas B.C."/>
            <person name="Malmstrom R."/>
            <person name="Stieglmeier M."/>
            <person name="Klingl A."/>
            <person name="Woyke T."/>
            <person name="Ryan C.M."/>
            <person name="Banfield J.F."/>
        </authorList>
    </citation>
    <scope>NUCLEOTIDE SEQUENCE [LARGE SCALE GENOMIC DNA]</scope>
    <source>
        <strain evidence="4">CG11_big_fil_rev_8_21_14_0_20_44_10</strain>
    </source>
</reference>
<dbReference type="EMBL" id="PCVN01000017">
    <property type="protein sequence ID" value="PIQ74714.1"/>
    <property type="molecule type" value="Genomic_DNA"/>
</dbReference>
<feature type="region of interest" description="Disordered" evidence="1">
    <location>
        <begin position="339"/>
        <end position="364"/>
    </location>
</feature>
<accession>A0A2H0KTG2</accession>
<evidence type="ECO:0000313" key="5">
    <source>
        <dbReference type="Proteomes" id="UP000231550"/>
    </source>
</evidence>
<dbReference type="InterPro" id="IPR003346">
    <property type="entry name" value="Transposase_20"/>
</dbReference>
<dbReference type="PANTHER" id="PTHR33055">
    <property type="entry name" value="TRANSPOSASE FOR INSERTION SEQUENCE ELEMENT IS1111A"/>
    <property type="match status" value="1"/>
</dbReference>
<evidence type="ECO:0000259" key="3">
    <source>
        <dbReference type="Pfam" id="PF02371"/>
    </source>
</evidence>
<dbReference type="Proteomes" id="UP000231550">
    <property type="component" value="Unassembled WGS sequence"/>
</dbReference>
<dbReference type="Pfam" id="PF02371">
    <property type="entry name" value="Transposase_20"/>
    <property type="match status" value="1"/>
</dbReference>
<evidence type="ECO:0000259" key="2">
    <source>
        <dbReference type="Pfam" id="PF01548"/>
    </source>
</evidence>
<dbReference type="Pfam" id="PF01548">
    <property type="entry name" value="DEDD_Tnp_IS110"/>
    <property type="match status" value="1"/>
</dbReference>
<organism evidence="4 5">
    <name type="scientific">Candidatus Portnoybacteria bacterium CG11_big_fil_rev_8_21_14_0_20_44_10</name>
    <dbReference type="NCBI Taxonomy" id="1974818"/>
    <lineage>
        <taxon>Bacteria</taxon>
        <taxon>Candidatus Portnoyibacteriota</taxon>
    </lineage>
</organism>
<protein>
    <submittedName>
        <fullName evidence="4">IS110 family transposase</fullName>
    </submittedName>
</protein>
<dbReference type="GO" id="GO:0003677">
    <property type="term" value="F:DNA binding"/>
    <property type="evidence" value="ECO:0007669"/>
    <property type="project" value="InterPro"/>
</dbReference>
<evidence type="ECO:0000256" key="1">
    <source>
        <dbReference type="SAM" id="MobiDB-lite"/>
    </source>
</evidence>
<comment type="caution">
    <text evidence="4">The sequence shown here is derived from an EMBL/GenBank/DDBJ whole genome shotgun (WGS) entry which is preliminary data.</text>
</comment>